<keyword evidence="2" id="KW-0378">Hydrolase</keyword>
<keyword evidence="3" id="KW-0326">Glycosidase</keyword>
<feature type="domain" description="Beta-mannosidase-like galactose-binding" evidence="8">
    <location>
        <begin position="60"/>
        <end position="130"/>
    </location>
</feature>
<dbReference type="Pfam" id="PF00703">
    <property type="entry name" value="Glyco_hydro_2"/>
    <property type="match status" value="1"/>
</dbReference>
<protein>
    <submittedName>
        <fullName evidence="9">Beta-galactosidase</fullName>
    </submittedName>
</protein>
<dbReference type="Pfam" id="PF18565">
    <property type="entry name" value="Glyco_hydro2_C5"/>
    <property type="match status" value="1"/>
</dbReference>
<dbReference type="InterPro" id="IPR054593">
    <property type="entry name" value="Beta-mannosidase-like_N2"/>
</dbReference>
<dbReference type="InterPro" id="IPR023232">
    <property type="entry name" value="Glyco_hydro_2_AS"/>
</dbReference>
<dbReference type="PROSITE" id="PS00608">
    <property type="entry name" value="GLYCOSYL_HYDROL_F2_2"/>
    <property type="match status" value="1"/>
</dbReference>
<dbReference type="EMBL" id="DPBP01000020">
    <property type="protein sequence ID" value="HCE17102.1"/>
    <property type="molecule type" value="Genomic_DNA"/>
</dbReference>
<evidence type="ECO:0000256" key="3">
    <source>
        <dbReference type="ARBA" id="ARBA00023295"/>
    </source>
</evidence>
<dbReference type="PANTHER" id="PTHR42732">
    <property type="entry name" value="BETA-GALACTOSIDASE"/>
    <property type="match status" value="1"/>
</dbReference>
<comment type="similarity">
    <text evidence="1">Belongs to the glycosyl hydrolase 2 family.</text>
</comment>
<dbReference type="InterPro" id="IPR032311">
    <property type="entry name" value="DUF4982"/>
</dbReference>
<dbReference type="InterPro" id="IPR006103">
    <property type="entry name" value="Glyco_hydro_2_cat"/>
</dbReference>
<organism evidence="9 10">
    <name type="scientific">Anaerolinea thermolimosa</name>
    <dbReference type="NCBI Taxonomy" id="229919"/>
    <lineage>
        <taxon>Bacteria</taxon>
        <taxon>Bacillati</taxon>
        <taxon>Chloroflexota</taxon>
        <taxon>Anaerolineae</taxon>
        <taxon>Anaerolineales</taxon>
        <taxon>Anaerolineaceae</taxon>
        <taxon>Anaerolinea</taxon>
    </lineage>
</organism>
<dbReference type="InterPro" id="IPR013783">
    <property type="entry name" value="Ig-like_fold"/>
</dbReference>
<evidence type="ECO:0000256" key="1">
    <source>
        <dbReference type="ARBA" id="ARBA00007401"/>
    </source>
</evidence>
<dbReference type="InterPro" id="IPR036156">
    <property type="entry name" value="Beta-gal/glucu_dom_sf"/>
</dbReference>
<dbReference type="PRINTS" id="PR00132">
    <property type="entry name" value="GLHYDRLASE2"/>
</dbReference>
<dbReference type="InterPro" id="IPR006102">
    <property type="entry name" value="Ig-like_GH2"/>
</dbReference>
<dbReference type="Gene3D" id="2.60.40.10">
    <property type="entry name" value="Immunoglobulins"/>
    <property type="match status" value="3"/>
</dbReference>
<sequence length="797" mass="88060">MIKTNFDSGWEFTDQSGMFAAMMAQWQPVNLPHDASISRPRNASYPTGSGGGYAWSGVVTYRKKFSAPEDWKGKRVQLELEGVYMNAEVTLNGNVVALHPYGYTSFVVDLTPYLIFEGENTLTVVANNSAQPNSRWYSGTGIYRHVWLRVGGKVVIPPWGVFVTTPVADPAASTVQVATELTSYSTLAERVTLRSSVLDAQGRVMGQVESPVVLEASQTVKVDQSLLVRQVTLWSLEQPALYTLVSEVLADGQVLDVERTPFGIRSIAVDAEQGFRLNGVPLKLKGGCVHHDHGLLGAASYDRAEERKIELMKAAGFNAVRSAHNPPAPAFLDACDRLGMLVIDETFDCWRMGKNPNDYHLYFEDWWQRDTESMVKRDRNHPSVIMWSIGNEVGERTGASDGYTWAKKQADFVRSLDPTRPVTSAVPALFEDFIPLMAQGGVNNIFELLESGSADQQEDRWGRVTRPFNEILDVVGYNYLVRRYESDGQKFPGRVICGTETFPHRAFAFWDATLRLPYVIGDFVWTAVDYLGEAGIGRVSFDEDAGFAAPYPYHLANCGDIDICGFKRPQSYFRDLLWGVRQAPFLAVLDPRHFGKKITFSPWGWEPVIDSWSFPGSEGKPTLVYVYSVDDEVELLVNGVSVGRKPAGAASENKVAFEVTYQPGVLEVIGYRHGQEAGRTSLKTTGDPFALRATPDRAALRAEYGDLAYVTVEIVDREGAVVRYADTLVSLEVEGAGELIAVGSANPVSEEPYVGNQRKAYQGRLMVVVRTTGQAGEIVLKASAEGLKDTTLRLQAE</sequence>
<dbReference type="GO" id="GO:0004553">
    <property type="term" value="F:hydrolase activity, hydrolyzing O-glycosyl compounds"/>
    <property type="evidence" value="ECO:0007669"/>
    <property type="project" value="InterPro"/>
</dbReference>
<dbReference type="SUPFAM" id="SSF49785">
    <property type="entry name" value="Galactose-binding domain-like"/>
    <property type="match status" value="1"/>
</dbReference>
<gene>
    <name evidence="9" type="ORF">DEQ80_04515</name>
</gene>
<dbReference type="InterPro" id="IPR006101">
    <property type="entry name" value="Glyco_hydro_2"/>
</dbReference>
<dbReference type="GO" id="GO:0005975">
    <property type="term" value="P:carbohydrate metabolic process"/>
    <property type="evidence" value="ECO:0007669"/>
    <property type="project" value="InterPro"/>
</dbReference>
<feature type="domain" description="Glycoside hydrolase family 2 catalytic" evidence="5">
    <location>
        <begin position="273"/>
        <end position="424"/>
    </location>
</feature>
<evidence type="ECO:0000259" key="4">
    <source>
        <dbReference type="Pfam" id="PF00703"/>
    </source>
</evidence>
<dbReference type="SUPFAM" id="SSF49303">
    <property type="entry name" value="beta-Galactosidase/glucuronidase domain"/>
    <property type="match status" value="1"/>
</dbReference>
<dbReference type="AlphaFoldDB" id="A0A3D1JF10"/>
<feature type="domain" description="Glycoside hydrolase family 2" evidence="7">
    <location>
        <begin position="691"/>
        <end position="792"/>
    </location>
</feature>
<accession>A0A3D1JF10</accession>
<evidence type="ECO:0000313" key="9">
    <source>
        <dbReference type="EMBL" id="HCE17102.1"/>
    </source>
</evidence>
<evidence type="ECO:0000313" key="10">
    <source>
        <dbReference type="Proteomes" id="UP000264141"/>
    </source>
</evidence>
<dbReference type="InterPro" id="IPR040605">
    <property type="entry name" value="Glyco_hydro2_dom5"/>
</dbReference>
<dbReference type="Pfam" id="PF16355">
    <property type="entry name" value="DUF4982"/>
    <property type="match status" value="1"/>
</dbReference>
<dbReference type="Pfam" id="PF22666">
    <property type="entry name" value="Glyco_hydro_2_N2"/>
    <property type="match status" value="1"/>
</dbReference>
<dbReference type="PANTHER" id="PTHR42732:SF1">
    <property type="entry name" value="BETA-MANNOSIDASE"/>
    <property type="match status" value="1"/>
</dbReference>
<dbReference type="Proteomes" id="UP000264141">
    <property type="component" value="Unassembled WGS sequence"/>
</dbReference>
<dbReference type="Pfam" id="PF02836">
    <property type="entry name" value="Glyco_hydro_2_C"/>
    <property type="match status" value="1"/>
</dbReference>
<evidence type="ECO:0000259" key="6">
    <source>
        <dbReference type="Pfam" id="PF16355"/>
    </source>
</evidence>
<dbReference type="InterPro" id="IPR051913">
    <property type="entry name" value="GH2_Domain-Containing"/>
</dbReference>
<dbReference type="STRING" id="229919.GCA_001050195_02912"/>
<reference evidence="9 10" key="1">
    <citation type="journal article" date="2018" name="Nat. Biotechnol.">
        <title>A standardized bacterial taxonomy based on genome phylogeny substantially revises the tree of life.</title>
        <authorList>
            <person name="Parks D.H."/>
            <person name="Chuvochina M."/>
            <person name="Waite D.W."/>
            <person name="Rinke C."/>
            <person name="Skarshewski A."/>
            <person name="Chaumeil P.A."/>
            <person name="Hugenholtz P."/>
        </authorList>
    </citation>
    <scope>NUCLEOTIDE SEQUENCE [LARGE SCALE GENOMIC DNA]</scope>
    <source>
        <strain evidence="9">UBA8781</strain>
    </source>
</reference>
<dbReference type="InterPro" id="IPR017853">
    <property type="entry name" value="GH"/>
</dbReference>
<name>A0A3D1JF10_9CHLR</name>
<dbReference type="Gene3D" id="2.60.120.260">
    <property type="entry name" value="Galactose-binding domain-like"/>
    <property type="match status" value="1"/>
</dbReference>
<dbReference type="Gene3D" id="3.20.20.80">
    <property type="entry name" value="Glycosidases"/>
    <property type="match status" value="1"/>
</dbReference>
<proteinExistence type="inferred from homology"/>
<dbReference type="SUPFAM" id="SSF51445">
    <property type="entry name" value="(Trans)glycosidases"/>
    <property type="match status" value="1"/>
</dbReference>
<evidence type="ECO:0000259" key="7">
    <source>
        <dbReference type="Pfam" id="PF18565"/>
    </source>
</evidence>
<evidence type="ECO:0000259" key="5">
    <source>
        <dbReference type="Pfam" id="PF02836"/>
    </source>
</evidence>
<feature type="domain" description="Glycoside hydrolase family 2 immunoglobulin-like beta-sandwich" evidence="4">
    <location>
        <begin position="161"/>
        <end position="265"/>
    </location>
</feature>
<comment type="caution">
    <text evidence="9">The sequence shown here is derived from an EMBL/GenBank/DDBJ whole genome shotgun (WGS) entry which is preliminary data.</text>
</comment>
<evidence type="ECO:0000256" key="2">
    <source>
        <dbReference type="ARBA" id="ARBA00022801"/>
    </source>
</evidence>
<evidence type="ECO:0000259" key="8">
    <source>
        <dbReference type="Pfam" id="PF22666"/>
    </source>
</evidence>
<feature type="domain" description="DUF4982" evidence="6">
    <location>
        <begin position="619"/>
        <end position="676"/>
    </location>
</feature>
<dbReference type="InterPro" id="IPR008979">
    <property type="entry name" value="Galactose-bd-like_sf"/>
</dbReference>